<evidence type="ECO:0000313" key="1">
    <source>
        <dbReference type="Proteomes" id="UP000001819"/>
    </source>
</evidence>
<dbReference type="PANTHER" id="PTHR13333:SF5">
    <property type="entry name" value="M-AAA PROTEASE-INTERACTING PROTEIN 1, MITOCHONDRIAL"/>
    <property type="match status" value="1"/>
</dbReference>
<dbReference type="PANTHER" id="PTHR13333">
    <property type="entry name" value="M-AAA PROTEASE-INTERACTING PROTEIN 1, MITOCHONDRIAL"/>
    <property type="match status" value="1"/>
</dbReference>
<dbReference type="GO" id="GO:0005743">
    <property type="term" value="C:mitochondrial inner membrane"/>
    <property type="evidence" value="ECO:0007669"/>
    <property type="project" value="TreeGrafter"/>
</dbReference>
<dbReference type="InParanoid" id="A0A6I8USW0"/>
<dbReference type="AlphaFoldDB" id="A0A6I8USW0"/>
<dbReference type="KEGG" id="dpo:4803711"/>
<accession>A0A6I8USW0</accession>
<organism evidence="1 2">
    <name type="scientific">Drosophila pseudoobscura pseudoobscura</name>
    <name type="common">Fruit fly</name>
    <dbReference type="NCBI Taxonomy" id="46245"/>
    <lineage>
        <taxon>Eukaryota</taxon>
        <taxon>Metazoa</taxon>
        <taxon>Ecdysozoa</taxon>
        <taxon>Arthropoda</taxon>
        <taxon>Hexapoda</taxon>
        <taxon>Insecta</taxon>
        <taxon>Pterygota</taxon>
        <taxon>Neoptera</taxon>
        <taxon>Endopterygota</taxon>
        <taxon>Diptera</taxon>
        <taxon>Brachycera</taxon>
        <taxon>Muscomorpha</taxon>
        <taxon>Ephydroidea</taxon>
        <taxon>Drosophilidae</taxon>
        <taxon>Drosophila</taxon>
        <taxon>Sophophora</taxon>
    </lineage>
</organism>
<protein>
    <submittedName>
        <fullName evidence="2">Uncharacterized protein</fullName>
    </submittedName>
</protein>
<name>A0A6I8USW0_DROPS</name>
<keyword evidence="1" id="KW-1185">Reference proteome</keyword>
<sequence>MRLPMNLRLDLPLMRRICPRVYQGSPSAPPGQAKRAIRVLGTQTPAKARQTYVNPVPDLQRSNETSHLSIQVDVVHSVATPGEVSLPALIYFYGPWSLLASKLSLLKLKILRDWAFSEAKFVENSSHGALIITDFIRRKRARNVERCSTPMGYKQISHDLIDGTHDWRLQMMRFERRHIHRVIPLKVQLLQHYGHKFAFIDVVYVALRRSNDFSSSKDLEEVYSLMRQNVNNSSLVAAHPLIFAEIFVRFRRDYSVKPTRMGNVRENSRCMGQWLMSTYKILQFDLIDHHPQFDIPLTGGHTVTPLVTQ</sequence>
<reference evidence="1" key="1">
    <citation type="submission" date="2024-06" db="UniProtKB">
        <authorList>
            <consortium name="RefSeq"/>
        </authorList>
    </citation>
    <scope>NUCLEOTIDE SEQUENCE [LARGE SCALE GENOMIC DNA]</scope>
    <source>
        <strain evidence="1">MV2-25</strain>
    </source>
</reference>
<gene>
    <name evidence="2" type="primary">LOC4803711</name>
</gene>
<reference evidence="2" key="2">
    <citation type="submission" date="2025-08" db="UniProtKB">
        <authorList>
            <consortium name="RefSeq"/>
        </authorList>
    </citation>
    <scope>IDENTIFICATION</scope>
    <source>
        <strain evidence="2">MV-25-SWS-2005</strain>
        <tissue evidence="2">Whole body</tissue>
    </source>
</reference>
<evidence type="ECO:0000313" key="2">
    <source>
        <dbReference type="RefSeq" id="XP_001360385.3"/>
    </source>
</evidence>
<proteinExistence type="predicted"/>
<dbReference type="Proteomes" id="UP000001819">
    <property type="component" value="Chromosome 3"/>
</dbReference>
<dbReference type="RefSeq" id="XP_001360385.3">
    <property type="nucleotide sequence ID" value="XM_001360348.4"/>
</dbReference>
<dbReference type="GO" id="GO:0043022">
    <property type="term" value="F:ribosome binding"/>
    <property type="evidence" value="ECO:0007669"/>
    <property type="project" value="TreeGrafter"/>
</dbReference>
<dbReference type="GO" id="GO:0032979">
    <property type="term" value="P:protein insertion into mitochondrial inner membrane from matrix"/>
    <property type="evidence" value="ECO:0007669"/>
    <property type="project" value="TreeGrafter"/>
</dbReference>
<dbReference type="FunCoup" id="A0A6I8USW0">
    <property type="interactions" value="1"/>
</dbReference>